<organism evidence="2 3">
    <name type="scientific">Mucuna pruriens</name>
    <name type="common">Velvet bean</name>
    <name type="synonym">Dolichos pruriens</name>
    <dbReference type="NCBI Taxonomy" id="157652"/>
    <lineage>
        <taxon>Eukaryota</taxon>
        <taxon>Viridiplantae</taxon>
        <taxon>Streptophyta</taxon>
        <taxon>Embryophyta</taxon>
        <taxon>Tracheophyta</taxon>
        <taxon>Spermatophyta</taxon>
        <taxon>Magnoliopsida</taxon>
        <taxon>eudicotyledons</taxon>
        <taxon>Gunneridae</taxon>
        <taxon>Pentapetalae</taxon>
        <taxon>rosids</taxon>
        <taxon>fabids</taxon>
        <taxon>Fabales</taxon>
        <taxon>Fabaceae</taxon>
        <taxon>Papilionoideae</taxon>
        <taxon>50 kb inversion clade</taxon>
        <taxon>NPAAA clade</taxon>
        <taxon>indigoferoid/millettioid clade</taxon>
        <taxon>Phaseoleae</taxon>
        <taxon>Mucuna</taxon>
    </lineage>
</organism>
<feature type="transmembrane region" description="Helical" evidence="1">
    <location>
        <begin position="76"/>
        <end position="100"/>
    </location>
</feature>
<keyword evidence="3" id="KW-1185">Reference proteome</keyword>
<keyword evidence="1" id="KW-1133">Transmembrane helix</keyword>
<evidence type="ECO:0000313" key="3">
    <source>
        <dbReference type="Proteomes" id="UP000257109"/>
    </source>
</evidence>
<gene>
    <name evidence="2" type="ORF">CR513_50049</name>
</gene>
<protein>
    <submittedName>
        <fullName evidence="2">Uncharacterized protein</fullName>
    </submittedName>
</protein>
<sequence>MAEDVMVESQSRIYRSNLGQRCSSQEYQNIFVNFINWHGCHSHIGMGVTLTFLMFSYFYGAFMLGPSVFYMRTASILFGWIGLLGLSVVITIIRVINWLVKQVI</sequence>
<evidence type="ECO:0000313" key="2">
    <source>
        <dbReference type="EMBL" id="RDX70687.1"/>
    </source>
</evidence>
<reference evidence="2" key="1">
    <citation type="submission" date="2018-05" db="EMBL/GenBank/DDBJ databases">
        <title>Draft genome of Mucuna pruriens seed.</title>
        <authorList>
            <person name="Nnadi N.E."/>
            <person name="Vos R."/>
            <person name="Hasami M.H."/>
            <person name="Devisetty U.K."/>
            <person name="Aguiy J.C."/>
        </authorList>
    </citation>
    <scope>NUCLEOTIDE SEQUENCE [LARGE SCALE GENOMIC DNA]</scope>
    <source>
        <strain evidence="2">JCA_2017</strain>
    </source>
</reference>
<keyword evidence="1" id="KW-0472">Membrane</keyword>
<feature type="transmembrane region" description="Helical" evidence="1">
    <location>
        <begin position="44"/>
        <end position="64"/>
    </location>
</feature>
<comment type="caution">
    <text evidence="2">The sequence shown here is derived from an EMBL/GenBank/DDBJ whole genome shotgun (WGS) entry which is preliminary data.</text>
</comment>
<name>A0A371EXB1_MUCPR</name>
<proteinExistence type="predicted"/>
<dbReference type="Proteomes" id="UP000257109">
    <property type="component" value="Unassembled WGS sequence"/>
</dbReference>
<keyword evidence="1" id="KW-0812">Transmembrane</keyword>
<dbReference type="AlphaFoldDB" id="A0A371EXB1"/>
<dbReference type="EMBL" id="QJKJ01011607">
    <property type="protein sequence ID" value="RDX70687.1"/>
    <property type="molecule type" value="Genomic_DNA"/>
</dbReference>
<accession>A0A371EXB1</accession>
<feature type="non-terminal residue" evidence="2">
    <location>
        <position position="1"/>
    </location>
</feature>
<evidence type="ECO:0000256" key="1">
    <source>
        <dbReference type="SAM" id="Phobius"/>
    </source>
</evidence>